<dbReference type="PANTHER" id="PTHR43179:SF12">
    <property type="entry name" value="GALACTOFURANOSYLTRANSFERASE GLFT2"/>
    <property type="match status" value="1"/>
</dbReference>
<evidence type="ECO:0000256" key="2">
    <source>
        <dbReference type="ARBA" id="ARBA00006739"/>
    </source>
</evidence>
<accession>A0A1E3S272</accession>
<keyword evidence="8" id="KW-1185">Reference proteome</keyword>
<feature type="domain" description="Glycosyltransferase 2-like" evidence="6">
    <location>
        <begin position="10"/>
        <end position="92"/>
    </location>
</feature>
<organism evidence="7 8">
    <name type="scientific">Mycolicibacterium holsaticum</name>
    <dbReference type="NCBI Taxonomy" id="152142"/>
    <lineage>
        <taxon>Bacteria</taxon>
        <taxon>Bacillati</taxon>
        <taxon>Actinomycetota</taxon>
        <taxon>Actinomycetes</taxon>
        <taxon>Mycobacteriales</taxon>
        <taxon>Mycobacteriaceae</taxon>
        <taxon>Mycolicibacterium</taxon>
    </lineage>
</organism>
<sequence length="275" mass="30877">MPRQLPVVAAIPNYNMGNHLRTLLPQTLEQGYDRVFVLDDGSTDDSVEVVTAFGGDVTLVRSAQNQGCTANRNQIIDHVSDDELIHFIDADMDLETPQTASVARELAARYAERGVGAIGGLVSRKDGSQEPYNYGPVFSLKSHLLALPPLLDRVRDKPRLARAVQRLAAPGAKYWPDVLESPKPAPAYWLHEGNMLIRSDVFKAVGGYDPLLRNHGAQDLAIRLEKRGVKRQFDPSIEVVHHYIDVRGRKRKWQQAKSLRYLLRKHGFVRWLTDG</sequence>
<dbReference type="GO" id="GO:0016757">
    <property type="term" value="F:glycosyltransferase activity"/>
    <property type="evidence" value="ECO:0007669"/>
    <property type="project" value="UniProtKB-KW"/>
</dbReference>
<dbReference type="CDD" id="cd00761">
    <property type="entry name" value="Glyco_tranf_GTA_type"/>
    <property type="match status" value="1"/>
</dbReference>
<dbReference type="EMBL" id="MIGZ01000005">
    <property type="protein sequence ID" value="ODQ96275.1"/>
    <property type="molecule type" value="Genomic_DNA"/>
</dbReference>
<keyword evidence="4 7" id="KW-0808">Transferase</keyword>
<dbReference type="Pfam" id="PF00535">
    <property type="entry name" value="Glycos_transf_2"/>
    <property type="match status" value="1"/>
</dbReference>
<proteinExistence type="inferred from homology"/>
<evidence type="ECO:0000256" key="5">
    <source>
        <dbReference type="ARBA" id="ARBA00023316"/>
    </source>
</evidence>
<evidence type="ECO:0000256" key="1">
    <source>
        <dbReference type="ARBA" id="ARBA00004776"/>
    </source>
</evidence>
<gene>
    <name evidence="7" type="ORF">BHQ17_01615</name>
</gene>
<reference evidence="8" key="1">
    <citation type="submission" date="2016-09" db="EMBL/GenBank/DDBJ databases">
        <authorList>
            <person name="Greninger A.L."/>
            <person name="Jerome K.R."/>
            <person name="Mcnair B."/>
            <person name="Wallis C."/>
            <person name="Fang F."/>
        </authorList>
    </citation>
    <scope>NUCLEOTIDE SEQUENCE [LARGE SCALE GENOMIC DNA]</scope>
    <source>
        <strain evidence="8">M7</strain>
    </source>
</reference>
<dbReference type="AlphaFoldDB" id="A0A1E3S272"/>
<dbReference type="OrthoDB" id="4694825at2"/>
<dbReference type="Gene3D" id="3.90.550.10">
    <property type="entry name" value="Spore Coat Polysaccharide Biosynthesis Protein SpsA, Chain A"/>
    <property type="match status" value="1"/>
</dbReference>
<dbReference type="PANTHER" id="PTHR43179">
    <property type="entry name" value="RHAMNOSYLTRANSFERASE WBBL"/>
    <property type="match status" value="1"/>
</dbReference>
<comment type="pathway">
    <text evidence="1">Cell wall biogenesis; cell wall polysaccharide biosynthesis.</text>
</comment>
<dbReference type="InterPro" id="IPR001173">
    <property type="entry name" value="Glyco_trans_2-like"/>
</dbReference>
<name>A0A1E3S272_9MYCO</name>
<dbReference type="InterPro" id="IPR029044">
    <property type="entry name" value="Nucleotide-diphossugar_trans"/>
</dbReference>
<dbReference type="Proteomes" id="UP000094243">
    <property type="component" value="Unassembled WGS sequence"/>
</dbReference>
<comment type="caution">
    <text evidence="7">The sequence shown here is derived from an EMBL/GenBank/DDBJ whole genome shotgun (WGS) entry which is preliminary data.</text>
</comment>
<evidence type="ECO:0000313" key="8">
    <source>
        <dbReference type="Proteomes" id="UP000094243"/>
    </source>
</evidence>
<dbReference type="RefSeq" id="WP_069403531.1">
    <property type="nucleotide sequence ID" value="NZ_MIGZ01000005.1"/>
</dbReference>
<evidence type="ECO:0000256" key="4">
    <source>
        <dbReference type="ARBA" id="ARBA00022679"/>
    </source>
</evidence>
<protein>
    <submittedName>
        <fullName evidence="7">Glycosyl transferase</fullName>
    </submittedName>
</protein>
<evidence type="ECO:0000313" key="7">
    <source>
        <dbReference type="EMBL" id="ODQ96275.1"/>
    </source>
</evidence>
<comment type="similarity">
    <text evidence="2">Belongs to the glycosyltransferase 2 family.</text>
</comment>
<dbReference type="GO" id="GO:0071555">
    <property type="term" value="P:cell wall organization"/>
    <property type="evidence" value="ECO:0007669"/>
    <property type="project" value="UniProtKB-KW"/>
</dbReference>
<dbReference type="SUPFAM" id="SSF53448">
    <property type="entry name" value="Nucleotide-diphospho-sugar transferases"/>
    <property type="match status" value="1"/>
</dbReference>
<keyword evidence="5" id="KW-0961">Cell wall biogenesis/degradation</keyword>
<evidence type="ECO:0000256" key="3">
    <source>
        <dbReference type="ARBA" id="ARBA00022676"/>
    </source>
</evidence>
<evidence type="ECO:0000259" key="6">
    <source>
        <dbReference type="Pfam" id="PF00535"/>
    </source>
</evidence>
<keyword evidence="3" id="KW-0328">Glycosyltransferase</keyword>